<dbReference type="Pfam" id="PF01329">
    <property type="entry name" value="Pterin_4a"/>
    <property type="match status" value="1"/>
</dbReference>
<dbReference type="InterPro" id="IPR050376">
    <property type="entry name" value="Pterin-4-alpha-carb_dehyd"/>
</dbReference>
<proteinExistence type="inferred from homology"/>
<evidence type="ECO:0000256" key="2">
    <source>
        <dbReference type="ARBA" id="ARBA00006472"/>
    </source>
</evidence>
<dbReference type="EMBL" id="JAPDMQ010000082">
    <property type="protein sequence ID" value="KAK0536138.1"/>
    <property type="molecule type" value="Genomic_DNA"/>
</dbReference>
<dbReference type="AlphaFoldDB" id="A0AAN6GDV1"/>
<comment type="catalytic activity">
    <reaction evidence="1">
        <text>(4aS,6R)-4a-hydroxy-L-erythro-5,6,7,8-tetrahydrobiopterin = (6R)-L-erythro-6,7-dihydrobiopterin + H2O</text>
        <dbReference type="Rhea" id="RHEA:11920"/>
        <dbReference type="ChEBI" id="CHEBI:15377"/>
        <dbReference type="ChEBI" id="CHEBI:15642"/>
        <dbReference type="ChEBI" id="CHEBI:43120"/>
        <dbReference type="EC" id="4.2.1.96"/>
    </reaction>
</comment>
<dbReference type="GO" id="GO:0006729">
    <property type="term" value="P:tetrahydrobiopterin biosynthetic process"/>
    <property type="evidence" value="ECO:0007669"/>
    <property type="project" value="InterPro"/>
</dbReference>
<gene>
    <name evidence="6" type="ORF">OC842_002086</name>
</gene>
<sequence>MSSSSLGEGSCEPCKKGGEALSPADAQALLSELNASCPPSGPESAALQPQPWSITPRPLGGSEPIPALERTFLFRNFRHALAFTNAVGEVAEKEGHHPALLTEWGSVRVAWWTHVIGGLHRNDFIMAAKTDAVFADAPGKKKASVAATSAAQ</sequence>
<comment type="caution">
    <text evidence="6">The sequence shown here is derived from an EMBL/GenBank/DDBJ whole genome shotgun (WGS) entry which is preliminary data.</text>
</comment>
<evidence type="ECO:0000256" key="3">
    <source>
        <dbReference type="ARBA" id="ARBA00013252"/>
    </source>
</evidence>
<dbReference type="PANTHER" id="PTHR42805:SF1">
    <property type="entry name" value="PTERIN-4-ALPHA-CARBINOLAMINE DEHYDRATASE-RELATED"/>
    <property type="match status" value="1"/>
</dbReference>
<dbReference type="Gene3D" id="3.30.1360.20">
    <property type="entry name" value="Transcriptional coactivator/pterin dehydratase"/>
    <property type="match status" value="1"/>
</dbReference>
<dbReference type="GO" id="GO:0008124">
    <property type="term" value="F:4-alpha-hydroxytetrahydrobiopterin dehydratase activity"/>
    <property type="evidence" value="ECO:0007669"/>
    <property type="project" value="UniProtKB-EC"/>
</dbReference>
<keyword evidence="4" id="KW-0456">Lyase</keyword>
<evidence type="ECO:0000256" key="1">
    <source>
        <dbReference type="ARBA" id="ARBA00001554"/>
    </source>
</evidence>
<organism evidence="6 7">
    <name type="scientific">Tilletia horrida</name>
    <dbReference type="NCBI Taxonomy" id="155126"/>
    <lineage>
        <taxon>Eukaryota</taxon>
        <taxon>Fungi</taxon>
        <taxon>Dikarya</taxon>
        <taxon>Basidiomycota</taxon>
        <taxon>Ustilaginomycotina</taxon>
        <taxon>Exobasidiomycetes</taxon>
        <taxon>Tilletiales</taxon>
        <taxon>Tilletiaceae</taxon>
        <taxon>Tilletia</taxon>
    </lineage>
</organism>
<evidence type="ECO:0000256" key="4">
    <source>
        <dbReference type="ARBA" id="ARBA00023239"/>
    </source>
</evidence>
<feature type="region of interest" description="Disordered" evidence="5">
    <location>
        <begin position="32"/>
        <end position="60"/>
    </location>
</feature>
<dbReference type="CDD" id="cd00913">
    <property type="entry name" value="PCD_DCoH_subfamily_a"/>
    <property type="match status" value="1"/>
</dbReference>
<dbReference type="SUPFAM" id="SSF55248">
    <property type="entry name" value="PCD-like"/>
    <property type="match status" value="1"/>
</dbReference>
<evidence type="ECO:0000313" key="7">
    <source>
        <dbReference type="Proteomes" id="UP001176521"/>
    </source>
</evidence>
<comment type="similarity">
    <text evidence="2">Belongs to the pterin-4-alpha-carbinolamine dehydratase family.</text>
</comment>
<keyword evidence="7" id="KW-1185">Reference proteome</keyword>
<reference evidence="6" key="1">
    <citation type="journal article" date="2023" name="PhytoFront">
        <title>Draft Genome Resources of Seven Strains of Tilletia horrida, Causal Agent of Kernel Smut of Rice.</title>
        <authorList>
            <person name="Khanal S."/>
            <person name="Antony Babu S."/>
            <person name="Zhou X.G."/>
        </authorList>
    </citation>
    <scope>NUCLEOTIDE SEQUENCE</scope>
    <source>
        <strain evidence="6">TX3</strain>
    </source>
</reference>
<name>A0AAN6GDV1_9BASI</name>
<accession>A0AAN6GDV1</accession>
<evidence type="ECO:0000256" key="5">
    <source>
        <dbReference type="SAM" id="MobiDB-lite"/>
    </source>
</evidence>
<evidence type="ECO:0000313" key="6">
    <source>
        <dbReference type="EMBL" id="KAK0536138.1"/>
    </source>
</evidence>
<dbReference type="InterPro" id="IPR001533">
    <property type="entry name" value="Pterin_deHydtase"/>
</dbReference>
<dbReference type="InterPro" id="IPR036428">
    <property type="entry name" value="PCD_sf"/>
</dbReference>
<dbReference type="Proteomes" id="UP001176521">
    <property type="component" value="Unassembled WGS sequence"/>
</dbReference>
<dbReference type="EC" id="4.2.1.96" evidence="3"/>
<protein>
    <recommendedName>
        <fullName evidence="3">4a-hydroxytetrahydrobiopterin dehydratase</fullName>
        <ecNumber evidence="3">4.2.1.96</ecNumber>
    </recommendedName>
</protein>
<dbReference type="PANTHER" id="PTHR42805">
    <property type="entry name" value="PTERIN-4-ALPHA-CARBINOLAMINE DEHYDRATASE-RELATED"/>
    <property type="match status" value="1"/>
</dbReference>
<dbReference type="HAMAP" id="MF_00434">
    <property type="entry name" value="Pterin_4_alpha"/>
    <property type="match status" value="1"/>
</dbReference>